<evidence type="ECO:0000313" key="4">
    <source>
        <dbReference type="Proteomes" id="UP000075787"/>
    </source>
</evidence>
<sequence length="234" mass="26013">MTATDQTTAPDLSGSRDLSAWAGVPRPDRAPIEGRYARLEPLEAATHAAALFEASAAPGAEARFRYLFEEPPVDAASFQAWAEAAQAKTDPLFFAVIDRATGRAEGRQALMRIDTTHGVIEIGNILWGPAIARSRVATEALFLFADLIFRMGYRRFEWKCNADNAPSRRAAERFGFAFEGIFRQHMVVKGANRDTAWFGMTDGDWSRLKPRYLAWLDPANFDAEGRQRTRLGVS</sequence>
<evidence type="ECO:0000313" key="3">
    <source>
        <dbReference type="EMBL" id="KYO57466.1"/>
    </source>
</evidence>
<dbReference type="GeneID" id="97244149"/>
<keyword evidence="3" id="KW-0808">Transferase</keyword>
<evidence type="ECO:0000256" key="1">
    <source>
        <dbReference type="SAM" id="MobiDB-lite"/>
    </source>
</evidence>
<proteinExistence type="predicted"/>
<accession>A0A162LX57</accession>
<dbReference type="GO" id="GO:1990189">
    <property type="term" value="F:protein N-terminal-serine acetyltransferase activity"/>
    <property type="evidence" value="ECO:0007669"/>
    <property type="project" value="TreeGrafter"/>
</dbReference>
<dbReference type="RefSeq" id="WP_062761511.1">
    <property type="nucleotide sequence ID" value="NZ_CP121045.1"/>
</dbReference>
<dbReference type="InterPro" id="IPR016181">
    <property type="entry name" value="Acyl_CoA_acyltransferase"/>
</dbReference>
<organism evidence="3 4">
    <name type="scientific">Tistrella mobilis</name>
    <dbReference type="NCBI Taxonomy" id="171437"/>
    <lineage>
        <taxon>Bacteria</taxon>
        <taxon>Pseudomonadati</taxon>
        <taxon>Pseudomonadota</taxon>
        <taxon>Alphaproteobacteria</taxon>
        <taxon>Geminicoccales</taxon>
        <taxon>Geminicoccaceae</taxon>
        <taxon>Tistrella</taxon>
    </lineage>
</organism>
<name>A0A162LX57_9PROT</name>
<dbReference type="InterPro" id="IPR000182">
    <property type="entry name" value="GNAT_dom"/>
</dbReference>
<dbReference type="Pfam" id="PF13302">
    <property type="entry name" value="Acetyltransf_3"/>
    <property type="match status" value="1"/>
</dbReference>
<dbReference type="InterPro" id="IPR051908">
    <property type="entry name" value="Ribosomal_N-acetyltransferase"/>
</dbReference>
<dbReference type="OrthoDB" id="5295305at2"/>
<dbReference type="Proteomes" id="UP000075787">
    <property type="component" value="Unassembled WGS sequence"/>
</dbReference>
<dbReference type="PANTHER" id="PTHR43441">
    <property type="entry name" value="RIBOSOMAL-PROTEIN-SERINE ACETYLTRANSFERASE"/>
    <property type="match status" value="1"/>
</dbReference>
<dbReference type="GO" id="GO:0008999">
    <property type="term" value="F:protein-N-terminal-alanine acetyltransferase activity"/>
    <property type="evidence" value="ECO:0007669"/>
    <property type="project" value="TreeGrafter"/>
</dbReference>
<dbReference type="AlphaFoldDB" id="A0A162LX57"/>
<feature type="compositionally biased region" description="Polar residues" evidence="1">
    <location>
        <begin position="1"/>
        <end position="10"/>
    </location>
</feature>
<dbReference type="PANTHER" id="PTHR43441:SF2">
    <property type="entry name" value="FAMILY ACETYLTRANSFERASE, PUTATIVE (AFU_ORTHOLOGUE AFUA_7G00850)-RELATED"/>
    <property type="match status" value="1"/>
</dbReference>
<feature type="domain" description="N-acetyltransferase" evidence="2">
    <location>
        <begin position="34"/>
        <end position="194"/>
    </location>
</feature>
<comment type="caution">
    <text evidence="3">The sequence shown here is derived from an EMBL/GenBank/DDBJ whole genome shotgun (WGS) entry which is preliminary data.</text>
</comment>
<reference evidence="3 4" key="1">
    <citation type="submission" date="2015-12" db="EMBL/GenBank/DDBJ databases">
        <title>Genome sequence of Tistrella mobilis MCCC 1A02139.</title>
        <authorList>
            <person name="Lu L."/>
            <person name="Lai Q."/>
            <person name="Shao Z."/>
            <person name="Qian P."/>
        </authorList>
    </citation>
    <scope>NUCLEOTIDE SEQUENCE [LARGE SCALE GENOMIC DNA]</scope>
    <source>
        <strain evidence="3 4">MCCC 1A02139</strain>
    </source>
</reference>
<dbReference type="EMBL" id="LPZR01000022">
    <property type="protein sequence ID" value="KYO57466.1"/>
    <property type="molecule type" value="Genomic_DNA"/>
</dbReference>
<evidence type="ECO:0000259" key="2">
    <source>
        <dbReference type="PROSITE" id="PS51186"/>
    </source>
</evidence>
<dbReference type="SUPFAM" id="SSF55729">
    <property type="entry name" value="Acyl-CoA N-acyltransferases (Nat)"/>
    <property type="match status" value="1"/>
</dbReference>
<feature type="region of interest" description="Disordered" evidence="1">
    <location>
        <begin position="1"/>
        <end position="26"/>
    </location>
</feature>
<dbReference type="FunFam" id="3.40.630.30:FF:000047">
    <property type="entry name" value="Acetyltransferase, GNAT family"/>
    <property type="match status" value="1"/>
</dbReference>
<dbReference type="PROSITE" id="PS51186">
    <property type="entry name" value="GNAT"/>
    <property type="match status" value="1"/>
</dbReference>
<protein>
    <submittedName>
        <fullName evidence="3">GCN5 family acetyltransferase</fullName>
    </submittedName>
</protein>
<gene>
    <name evidence="3" type="ORF">AUP44_20150</name>
</gene>
<dbReference type="Gene3D" id="3.40.630.30">
    <property type="match status" value="1"/>
</dbReference>